<protein>
    <submittedName>
        <fullName evidence="2">Uncharacterized protein</fullName>
    </submittedName>
</protein>
<proteinExistence type="predicted"/>
<feature type="non-terminal residue" evidence="2">
    <location>
        <position position="126"/>
    </location>
</feature>
<organism evidence="2">
    <name type="scientific">uncultured Thermoleophilia bacterium</name>
    <dbReference type="NCBI Taxonomy" id="1497501"/>
    <lineage>
        <taxon>Bacteria</taxon>
        <taxon>Bacillati</taxon>
        <taxon>Actinomycetota</taxon>
        <taxon>Thermoleophilia</taxon>
        <taxon>environmental samples</taxon>
    </lineage>
</organism>
<dbReference type="EMBL" id="CADCWC010000065">
    <property type="protein sequence ID" value="CAA9523682.1"/>
    <property type="molecule type" value="Genomic_DNA"/>
</dbReference>
<dbReference type="AlphaFoldDB" id="A0A6J4THU5"/>
<evidence type="ECO:0000256" key="1">
    <source>
        <dbReference type="SAM" id="MobiDB-lite"/>
    </source>
</evidence>
<sequence length="126" mass="13703">ALRDHGTAPRRRVLPLHALQAPHRDRRLGERSDRARVVPRRRGRRGDPPLGAAGRRREGVLRPLRVGALQPRAGRPAAHRRPPGGARPGSRRAADAPPVHGLRRVVGADPGRRPATVPGGPAERRL</sequence>
<evidence type="ECO:0000313" key="2">
    <source>
        <dbReference type="EMBL" id="CAA9523682.1"/>
    </source>
</evidence>
<feature type="compositionally biased region" description="Basic and acidic residues" evidence="1">
    <location>
        <begin position="27"/>
        <end position="36"/>
    </location>
</feature>
<feature type="region of interest" description="Disordered" evidence="1">
    <location>
        <begin position="1"/>
        <end position="126"/>
    </location>
</feature>
<accession>A0A6J4THU5</accession>
<feature type="non-terminal residue" evidence="2">
    <location>
        <position position="1"/>
    </location>
</feature>
<reference evidence="2" key="1">
    <citation type="submission" date="2020-02" db="EMBL/GenBank/DDBJ databases">
        <authorList>
            <person name="Meier V. D."/>
        </authorList>
    </citation>
    <scope>NUCLEOTIDE SEQUENCE</scope>
    <source>
        <strain evidence="2">AVDCRST_MAG79</strain>
    </source>
</reference>
<name>A0A6J4THU5_9ACTN</name>
<gene>
    <name evidence="2" type="ORF">AVDCRST_MAG79-356</name>
</gene>